<name>A0AAV4XJE6_CAEEX</name>
<dbReference type="GO" id="GO:0052651">
    <property type="term" value="P:monoacylglycerol catabolic process"/>
    <property type="evidence" value="ECO:0007669"/>
    <property type="project" value="TreeGrafter"/>
</dbReference>
<evidence type="ECO:0000313" key="3">
    <source>
        <dbReference type="EMBL" id="GIY95316.1"/>
    </source>
</evidence>
<dbReference type="AlphaFoldDB" id="A0AAV4XJE6"/>
<dbReference type="GO" id="GO:0005789">
    <property type="term" value="C:endoplasmic reticulum membrane"/>
    <property type="evidence" value="ECO:0007669"/>
    <property type="project" value="TreeGrafter"/>
</dbReference>
<comment type="caution">
    <text evidence="3">The sequence shown here is derived from an EMBL/GenBank/DDBJ whole genome shotgun (WGS) entry which is preliminary data.</text>
</comment>
<dbReference type="PANTHER" id="PTHR12277">
    <property type="entry name" value="ALPHA/BETA HYDROLASE DOMAIN-CONTAINING PROTEIN"/>
    <property type="match status" value="1"/>
</dbReference>
<proteinExistence type="predicted"/>
<dbReference type="EMBL" id="BPLR01000505">
    <property type="protein sequence ID" value="GIY95316.1"/>
    <property type="molecule type" value="Genomic_DNA"/>
</dbReference>
<accession>A0AAV4XJE6</accession>
<reference evidence="3 4" key="1">
    <citation type="submission" date="2021-06" db="EMBL/GenBank/DDBJ databases">
        <title>Caerostris extrusa draft genome.</title>
        <authorList>
            <person name="Kono N."/>
            <person name="Arakawa K."/>
        </authorList>
    </citation>
    <scope>NUCLEOTIDE SEQUENCE [LARGE SCALE GENOMIC DNA]</scope>
</reference>
<feature type="domain" description="AB hydrolase-1" evidence="2">
    <location>
        <begin position="131"/>
        <end position="233"/>
    </location>
</feature>
<dbReference type="GO" id="GO:0047372">
    <property type="term" value="F:monoacylglycerol lipase activity"/>
    <property type="evidence" value="ECO:0007669"/>
    <property type="project" value="TreeGrafter"/>
</dbReference>
<keyword evidence="4" id="KW-1185">Reference proteome</keyword>
<dbReference type="Pfam" id="PF00561">
    <property type="entry name" value="Abhydrolase_1"/>
    <property type="match status" value="1"/>
</dbReference>
<evidence type="ECO:0000259" key="2">
    <source>
        <dbReference type="Pfam" id="PF00561"/>
    </source>
</evidence>
<keyword evidence="1" id="KW-1133">Transmembrane helix</keyword>
<dbReference type="GO" id="GO:0004622">
    <property type="term" value="F:phosphatidylcholine lysophospholipase activity"/>
    <property type="evidence" value="ECO:0007669"/>
    <property type="project" value="TreeGrafter"/>
</dbReference>
<dbReference type="InterPro" id="IPR029058">
    <property type="entry name" value="AB_hydrolase_fold"/>
</dbReference>
<dbReference type="Proteomes" id="UP001054945">
    <property type="component" value="Unassembled WGS sequence"/>
</dbReference>
<organism evidence="3 4">
    <name type="scientific">Caerostris extrusa</name>
    <name type="common">Bark spider</name>
    <name type="synonym">Caerostris bankana</name>
    <dbReference type="NCBI Taxonomy" id="172846"/>
    <lineage>
        <taxon>Eukaryota</taxon>
        <taxon>Metazoa</taxon>
        <taxon>Ecdysozoa</taxon>
        <taxon>Arthropoda</taxon>
        <taxon>Chelicerata</taxon>
        <taxon>Arachnida</taxon>
        <taxon>Araneae</taxon>
        <taxon>Araneomorphae</taxon>
        <taxon>Entelegynae</taxon>
        <taxon>Araneoidea</taxon>
        <taxon>Araneidae</taxon>
        <taxon>Caerostris</taxon>
    </lineage>
</organism>
<gene>
    <name evidence="3" type="primary">abhd12</name>
    <name evidence="3" type="ORF">CEXT_502571</name>
</gene>
<keyword evidence="1" id="KW-0472">Membrane</keyword>
<dbReference type="Gene3D" id="3.40.50.1820">
    <property type="entry name" value="alpha/beta hydrolase"/>
    <property type="match status" value="1"/>
</dbReference>
<dbReference type="GO" id="GO:0006660">
    <property type="term" value="P:phosphatidylserine catabolic process"/>
    <property type="evidence" value="ECO:0007669"/>
    <property type="project" value="TreeGrafter"/>
</dbReference>
<feature type="transmembrane region" description="Helical" evidence="1">
    <location>
        <begin position="33"/>
        <end position="54"/>
    </location>
</feature>
<sequence length="362" mass="40652">MLRQRQGKSAEVVEEVKSTQGVKKKPTTQSKSLVIPLILLFLFVVYVVIPLSVYSCPAVRRHAVFLNYVSLSRQKNLSLPTESGLSCTRNFFINTGENIKVGAWHIPPKSALSRCKDESLTNSEAFKDLRPVFLYLHGNAGTRAGHHRVELYKILSEKVDAHVLAFDYRGFGDSSNVSPTEDGVVEDTVKVFNWLLERVNASRIFVWGHSLGTGVGVAFLEKMSKSLIKPAALILEAPFTRIIDAAKHHPLSIFHRYMPFFETFIAKPIGDKETGFNSIDRIHLVQCPLLILHAEDDGFVPFDHGKRLYEAAMATRKSLPSHETQFFGFDGKFDLGHKNLYKSPDLPNIVRKFIKAIDSSLV</sequence>
<dbReference type="InterPro" id="IPR000073">
    <property type="entry name" value="AB_hydrolase_1"/>
</dbReference>
<protein>
    <submittedName>
        <fullName evidence="3">Lysophosphatidylserine lipase ABHD12</fullName>
    </submittedName>
</protein>
<dbReference type="SUPFAM" id="SSF53474">
    <property type="entry name" value="alpha/beta-Hydrolases"/>
    <property type="match status" value="1"/>
</dbReference>
<dbReference type="PANTHER" id="PTHR12277:SF194">
    <property type="entry name" value="FI04476P"/>
    <property type="match status" value="1"/>
</dbReference>
<evidence type="ECO:0000313" key="4">
    <source>
        <dbReference type="Proteomes" id="UP001054945"/>
    </source>
</evidence>
<keyword evidence="1" id="KW-0812">Transmembrane</keyword>
<evidence type="ECO:0000256" key="1">
    <source>
        <dbReference type="SAM" id="Phobius"/>
    </source>
</evidence>